<dbReference type="OrthoDB" id="5419666at2759"/>
<accession>A0A5N6L3S8</accession>
<dbReference type="Proteomes" id="UP000327013">
    <property type="component" value="Unassembled WGS sequence"/>
</dbReference>
<sequence length="344" mass="37374">MSLARAFTRRLGRGEKTQAENTKQRPQISLPMALTETTNMLAYDAPDIEAAQFQHTIQSVIPNNSPFDSGASTPYSEPNSSGRSSNDDGSRRQGYSPITASTEYAPGLTDASSVESSPVAEKNHLTEYFPAVESPTRSKTTRVSSSSASSISDGLAPTIPRRAASHSKREHERVARSRSLNRASSHSRTRTSVLAEKDNDASGNSPTTTDRSASPAPESEWRTSFDILGRSGSLINRTSSTRSSERHSGSSTPTRSLSASRAERRPAHPFSQELEQLNEVAEDVTGLDDALEAFHDEEIMTKFGLVKYTADEYTADLYRVEGIFPADGETRIAHVGAEGMQGWI</sequence>
<dbReference type="EMBL" id="VIBQ01000075">
    <property type="protein sequence ID" value="KAB8621941.1"/>
    <property type="molecule type" value="Genomic_DNA"/>
</dbReference>
<gene>
    <name evidence="2" type="ORF">FH972_026050</name>
</gene>
<proteinExistence type="predicted"/>
<evidence type="ECO:0000313" key="2">
    <source>
        <dbReference type="EMBL" id="KAB8621941.1"/>
    </source>
</evidence>
<feature type="region of interest" description="Disordered" evidence="1">
    <location>
        <begin position="1"/>
        <end position="29"/>
    </location>
</feature>
<comment type="caution">
    <text evidence="2">The sequence shown here is derived from an EMBL/GenBank/DDBJ whole genome shotgun (WGS) entry which is preliminary data.</text>
</comment>
<evidence type="ECO:0000313" key="3">
    <source>
        <dbReference type="Proteomes" id="UP000327013"/>
    </source>
</evidence>
<organism evidence="2 3">
    <name type="scientific">Carpinus fangiana</name>
    <dbReference type="NCBI Taxonomy" id="176857"/>
    <lineage>
        <taxon>Eukaryota</taxon>
        <taxon>Viridiplantae</taxon>
        <taxon>Streptophyta</taxon>
        <taxon>Embryophyta</taxon>
        <taxon>Tracheophyta</taxon>
        <taxon>Spermatophyta</taxon>
        <taxon>Magnoliopsida</taxon>
        <taxon>eudicotyledons</taxon>
        <taxon>Gunneridae</taxon>
        <taxon>Pentapetalae</taxon>
        <taxon>rosids</taxon>
        <taxon>fabids</taxon>
        <taxon>Fagales</taxon>
        <taxon>Betulaceae</taxon>
        <taxon>Carpinus</taxon>
    </lineage>
</organism>
<reference evidence="2 3" key="1">
    <citation type="submission" date="2019-06" db="EMBL/GenBank/DDBJ databases">
        <title>A chromosomal-level reference genome of Carpinus fangiana (Coryloideae, Betulaceae).</title>
        <authorList>
            <person name="Yang X."/>
            <person name="Wang Z."/>
            <person name="Zhang L."/>
            <person name="Hao G."/>
            <person name="Liu J."/>
            <person name="Yang Y."/>
        </authorList>
    </citation>
    <scope>NUCLEOTIDE SEQUENCE [LARGE SCALE GENOMIC DNA]</scope>
    <source>
        <strain evidence="2">Cfa_2016G</strain>
        <tissue evidence="2">Leaf</tissue>
    </source>
</reference>
<feature type="compositionally biased region" description="Low complexity" evidence="1">
    <location>
        <begin position="134"/>
        <end position="152"/>
    </location>
</feature>
<protein>
    <submittedName>
        <fullName evidence="2">Uncharacterized protein</fullName>
    </submittedName>
</protein>
<name>A0A5N6L3S8_9ROSI</name>
<dbReference type="AlphaFoldDB" id="A0A5N6L3S8"/>
<feature type="region of interest" description="Disordered" evidence="1">
    <location>
        <begin position="61"/>
        <end position="272"/>
    </location>
</feature>
<feature type="compositionally biased region" description="Polar residues" evidence="1">
    <location>
        <begin position="201"/>
        <end position="212"/>
    </location>
</feature>
<keyword evidence="3" id="KW-1185">Reference proteome</keyword>
<feature type="compositionally biased region" description="Polar residues" evidence="1">
    <location>
        <begin position="61"/>
        <end position="78"/>
    </location>
</feature>
<feature type="compositionally biased region" description="Polar residues" evidence="1">
    <location>
        <begin position="178"/>
        <end position="192"/>
    </location>
</feature>
<evidence type="ECO:0000256" key="1">
    <source>
        <dbReference type="SAM" id="MobiDB-lite"/>
    </source>
</evidence>